<name>A0ABP9KTR5_9NOCA</name>
<dbReference type="Gene3D" id="3.90.79.10">
    <property type="entry name" value="Nucleoside Triphosphate Pyrophosphohydrolase"/>
    <property type="match status" value="1"/>
</dbReference>
<dbReference type="EMBL" id="BAABJM010000005">
    <property type="protein sequence ID" value="GAA5063387.1"/>
    <property type="molecule type" value="Genomic_DNA"/>
</dbReference>
<accession>A0ABP9KTR5</accession>
<reference evidence="3" key="1">
    <citation type="journal article" date="2019" name="Int. J. Syst. Evol. Microbiol.">
        <title>The Global Catalogue of Microorganisms (GCM) 10K type strain sequencing project: providing services to taxonomists for standard genome sequencing and annotation.</title>
        <authorList>
            <consortium name="The Broad Institute Genomics Platform"/>
            <consortium name="The Broad Institute Genome Sequencing Center for Infectious Disease"/>
            <person name="Wu L."/>
            <person name="Ma J."/>
        </authorList>
    </citation>
    <scope>NUCLEOTIDE SEQUENCE [LARGE SCALE GENOMIC DNA]</scope>
    <source>
        <strain evidence="3">JCM 18298</strain>
    </source>
</reference>
<evidence type="ECO:0000313" key="2">
    <source>
        <dbReference type="EMBL" id="GAA5063387.1"/>
    </source>
</evidence>
<gene>
    <name evidence="2" type="ORF">GCM10023318_48120</name>
</gene>
<dbReference type="SUPFAM" id="SSF55811">
    <property type="entry name" value="Nudix"/>
    <property type="match status" value="1"/>
</dbReference>
<evidence type="ECO:0000313" key="3">
    <source>
        <dbReference type="Proteomes" id="UP001500603"/>
    </source>
</evidence>
<dbReference type="InterPro" id="IPR000086">
    <property type="entry name" value="NUDIX_hydrolase_dom"/>
</dbReference>
<dbReference type="PROSITE" id="PS51462">
    <property type="entry name" value="NUDIX"/>
    <property type="match status" value="1"/>
</dbReference>
<keyword evidence="3" id="KW-1185">Reference proteome</keyword>
<dbReference type="Pfam" id="PF00293">
    <property type="entry name" value="NUDIX"/>
    <property type="match status" value="1"/>
</dbReference>
<sequence length="166" mass="18602">MLEQRHIAQTLDWLRGTDDIFRRVKPATPSPHLVSYVALIDPHARAIFLGRHRKASLWLPMGGHLEPGERPLDAARREAVEEIAIEPQFTVVGEEPLFLTVTTTRGPAAHVDISFWHVISGNSALEYALDPAEFDGGHWWDFDKSTLPDSDPHLARFLTKLGDALP</sequence>
<organism evidence="2 3">
    <name type="scientific">Nocardia callitridis</name>
    <dbReference type="NCBI Taxonomy" id="648753"/>
    <lineage>
        <taxon>Bacteria</taxon>
        <taxon>Bacillati</taxon>
        <taxon>Actinomycetota</taxon>
        <taxon>Actinomycetes</taxon>
        <taxon>Mycobacteriales</taxon>
        <taxon>Nocardiaceae</taxon>
        <taxon>Nocardia</taxon>
    </lineage>
</organism>
<protein>
    <recommendedName>
        <fullName evidence="1">Nudix hydrolase domain-containing protein</fullName>
    </recommendedName>
</protein>
<feature type="domain" description="Nudix hydrolase" evidence="1">
    <location>
        <begin position="30"/>
        <end position="163"/>
    </location>
</feature>
<evidence type="ECO:0000259" key="1">
    <source>
        <dbReference type="PROSITE" id="PS51462"/>
    </source>
</evidence>
<proteinExistence type="predicted"/>
<comment type="caution">
    <text evidence="2">The sequence shown here is derived from an EMBL/GenBank/DDBJ whole genome shotgun (WGS) entry which is preliminary data.</text>
</comment>
<dbReference type="InterPro" id="IPR015797">
    <property type="entry name" value="NUDIX_hydrolase-like_dom_sf"/>
</dbReference>
<dbReference type="Proteomes" id="UP001500603">
    <property type="component" value="Unassembled WGS sequence"/>
</dbReference>